<name>A0A0F0KTZ1_9MICO</name>
<proteinExistence type="predicted"/>
<dbReference type="AlphaFoldDB" id="A0A0F0KTZ1"/>
<feature type="domain" description="HTH araC/xylS-type" evidence="4">
    <location>
        <begin position="177"/>
        <end position="278"/>
    </location>
</feature>
<dbReference type="InterPro" id="IPR050204">
    <property type="entry name" value="AraC_XylS_family_regulators"/>
</dbReference>
<dbReference type="PATRIC" id="fig|582680.7.peg.1959"/>
<dbReference type="InterPro" id="IPR018060">
    <property type="entry name" value="HTH_AraC"/>
</dbReference>
<evidence type="ECO:0000313" key="5">
    <source>
        <dbReference type="EMBL" id="KJL23959.1"/>
    </source>
</evidence>
<dbReference type="RefSeq" id="WP_052674307.1">
    <property type="nucleotide sequence ID" value="NZ_CP099706.1"/>
</dbReference>
<dbReference type="Proteomes" id="UP000033448">
    <property type="component" value="Unassembled WGS sequence"/>
</dbReference>
<dbReference type="EMBL" id="JYIT01000075">
    <property type="protein sequence ID" value="KJL23959.1"/>
    <property type="molecule type" value="Genomic_DNA"/>
</dbReference>
<gene>
    <name evidence="5" type="ORF">RL72_01912</name>
</gene>
<reference evidence="5 6" key="1">
    <citation type="submission" date="2015-02" db="EMBL/GenBank/DDBJ databases">
        <title>Draft genome sequences of ten Microbacterium spp. with emphasis on heavy metal contaminated environments.</title>
        <authorList>
            <person name="Corretto E."/>
        </authorList>
    </citation>
    <scope>NUCLEOTIDE SEQUENCE [LARGE SCALE GENOMIC DNA]</scope>
    <source>
        <strain evidence="5 6">DSM 23848</strain>
    </source>
</reference>
<evidence type="ECO:0000313" key="6">
    <source>
        <dbReference type="Proteomes" id="UP000033448"/>
    </source>
</evidence>
<dbReference type="Pfam" id="PF12833">
    <property type="entry name" value="HTH_18"/>
    <property type="match status" value="1"/>
</dbReference>
<sequence>MSSLSTTRLLETHLGLSSHHSGLVSARAFRSILVTVHRPQQQHWTWREVADEPHAAVLFATGEGADGTPLPVARFVPPHAVESIEWSRSSEVIAVWVPLETLRELIHDAPLRPLTLHPTPMVQAFRAFTLAIARNTEDSTSISRYAIERLLAEMVFGALLEVFAGDLPERGQAPLAERARSTMLLHREDPQFTIAELASELHVSLRHLQRAFAKLGTTPGDALRRLRVELAESLLRNPDYEVLTIEEIAAHSGFTSGLQLRRALRAEGLPSPTRIRPSR</sequence>
<evidence type="ECO:0000256" key="3">
    <source>
        <dbReference type="ARBA" id="ARBA00023163"/>
    </source>
</evidence>
<protein>
    <submittedName>
        <fullName evidence="5">Transcriptional activator FtrA</fullName>
    </submittedName>
</protein>
<dbReference type="GO" id="GO:0043565">
    <property type="term" value="F:sequence-specific DNA binding"/>
    <property type="evidence" value="ECO:0007669"/>
    <property type="project" value="InterPro"/>
</dbReference>
<evidence type="ECO:0000259" key="4">
    <source>
        <dbReference type="PROSITE" id="PS01124"/>
    </source>
</evidence>
<comment type="caution">
    <text evidence="5">The sequence shown here is derived from an EMBL/GenBank/DDBJ whole genome shotgun (WGS) entry which is preliminary data.</text>
</comment>
<dbReference type="SMART" id="SM00342">
    <property type="entry name" value="HTH_ARAC"/>
    <property type="match status" value="1"/>
</dbReference>
<dbReference type="PANTHER" id="PTHR46796">
    <property type="entry name" value="HTH-TYPE TRANSCRIPTIONAL ACTIVATOR RHAS-RELATED"/>
    <property type="match status" value="1"/>
</dbReference>
<organism evidence="5 6">
    <name type="scientific">Microbacterium azadirachtae</name>
    <dbReference type="NCBI Taxonomy" id="582680"/>
    <lineage>
        <taxon>Bacteria</taxon>
        <taxon>Bacillati</taxon>
        <taxon>Actinomycetota</taxon>
        <taxon>Actinomycetes</taxon>
        <taxon>Micrococcales</taxon>
        <taxon>Microbacteriaceae</taxon>
        <taxon>Microbacterium</taxon>
    </lineage>
</organism>
<accession>A0A0F0KTZ1</accession>
<dbReference type="PROSITE" id="PS01124">
    <property type="entry name" value="HTH_ARAC_FAMILY_2"/>
    <property type="match status" value="1"/>
</dbReference>
<dbReference type="GO" id="GO:0003700">
    <property type="term" value="F:DNA-binding transcription factor activity"/>
    <property type="evidence" value="ECO:0007669"/>
    <property type="project" value="InterPro"/>
</dbReference>
<evidence type="ECO:0000256" key="1">
    <source>
        <dbReference type="ARBA" id="ARBA00023015"/>
    </source>
</evidence>
<keyword evidence="1" id="KW-0805">Transcription regulation</keyword>
<evidence type="ECO:0000256" key="2">
    <source>
        <dbReference type="ARBA" id="ARBA00023125"/>
    </source>
</evidence>
<keyword evidence="6" id="KW-1185">Reference proteome</keyword>
<dbReference type="Gene3D" id="1.10.10.60">
    <property type="entry name" value="Homeodomain-like"/>
    <property type="match status" value="1"/>
</dbReference>
<keyword evidence="2" id="KW-0238">DNA-binding</keyword>
<keyword evidence="3" id="KW-0804">Transcription</keyword>